<evidence type="ECO:0000256" key="4">
    <source>
        <dbReference type="ARBA" id="ARBA00023163"/>
    </source>
</evidence>
<keyword evidence="7" id="KW-0614">Plasmid</keyword>
<dbReference type="InterPro" id="IPR013325">
    <property type="entry name" value="RNA_pol_sigma_r2"/>
</dbReference>
<proteinExistence type="inferred from homology"/>
<evidence type="ECO:0000256" key="2">
    <source>
        <dbReference type="ARBA" id="ARBA00023015"/>
    </source>
</evidence>
<keyword evidence="8" id="KW-1185">Reference proteome</keyword>
<dbReference type="InterPro" id="IPR039425">
    <property type="entry name" value="RNA_pol_sigma-70-like"/>
</dbReference>
<dbReference type="HOGENOM" id="CLU_047691_9_3_0"/>
<dbReference type="OrthoDB" id="9784272at2"/>
<evidence type="ECO:0000259" key="5">
    <source>
        <dbReference type="Pfam" id="PF04542"/>
    </source>
</evidence>
<dbReference type="PANTHER" id="PTHR43133:SF62">
    <property type="entry name" value="RNA POLYMERASE SIGMA FACTOR SIGZ"/>
    <property type="match status" value="1"/>
</dbReference>
<keyword evidence="2" id="KW-0805">Transcription regulation</keyword>
<feature type="domain" description="RNA polymerase sigma-70 region 2" evidence="5">
    <location>
        <begin position="49"/>
        <end position="118"/>
    </location>
</feature>
<name>B9L497_THERP</name>
<dbReference type="GO" id="GO:0006352">
    <property type="term" value="P:DNA-templated transcription initiation"/>
    <property type="evidence" value="ECO:0007669"/>
    <property type="project" value="InterPro"/>
</dbReference>
<dbReference type="GO" id="GO:0016987">
    <property type="term" value="F:sigma factor activity"/>
    <property type="evidence" value="ECO:0007669"/>
    <property type="project" value="UniProtKB-KW"/>
</dbReference>
<dbReference type="InterPro" id="IPR036388">
    <property type="entry name" value="WH-like_DNA-bd_sf"/>
</dbReference>
<feature type="domain" description="RNA polymerase sigma factor 70 region 4 type 2" evidence="6">
    <location>
        <begin position="152"/>
        <end position="204"/>
    </location>
</feature>
<dbReference type="SUPFAM" id="SSF88946">
    <property type="entry name" value="Sigma2 domain of RNA polymerase sigma factors"/>
    <property type="match status" value="1"/>
</dbReference>
<keyword evidence="3" id="KW-0731">Sigma factor</keyword>
<dbReference type="InterPro" id="IPR013249">
    <property type="entry name" value="RNA_pol_sigma70_r4_t2"/>
</dbReference>
<comment type="similarity">
    <text evidence="1">Belongs to the sigma-70 factor family. ECF subfamily.</text>
</comment>
<dbReference type="RefSeq" id="WP_012643133.1">
    <property type="nucleotide sequence ID" value="NC_011961.1"/>
</dbReference>
<dbReference type="GO" id="GO:0003677">
    <property type="term" value="F:DNA binding"/>
    <property type="evidence" value="ECO:0007669"/>
    <property type="project" value="InterPro"/>
</dbReference>
<keyword evidence="4" id="KW-0804">Transcription</keyword>
<reference evidence="7 8" key="1">
    <citation type="journal article" date="2009" name="PLoS ONE">
        <title>Complete genome sequence of the aerobic CO-oxidizing thermophile Thermomicrobium roseum.</title>
        <authorList>
            <person name="Wu D."/>
            <person name="Raymond J."/>
            <person name="Wu M."/>
            <person name="Chatterji S."/>
            <person name="Ren Q."/>
            <person name="Graham J.E."/>
            <person name="Bryant D.A."/>
            <person name="Robb F."/>
            <person name="Colman A."/>
            <person name="Tallon L.J."/>
            <person name="Badger J.H."/>
            <person name="Madupu R."/>
            <person name="Ward N.L."/>
            <person name="Eisen J.A."/>
        </authorList>
    </citation>
    <scope>NUCLEOTIDE SEQUENCE [LARGE SCALE GENOMIC DNA]</scope>
    <source>
        <strain evidence="8">ATCC 27502 / DSM 5159 / P-2</strain>
        <plasmid evidence="7">unnamed</plasmid>
    </source>
</reference>
<dbReference type="InterPro" id="IPR007627">
    <property type="entry name" value="RNA_pol_sigma70_r2"/>
</dbReference>
<dbReference type="SUPFAM" id="SSF88659">
    <property type="entry name" value="Sigma3 and sigma4 domains of RNA polymerase sigma factors"/>
    <property type="match status" value="1"/>
</dbReference>
<sequence length="217" mass="24845">MHLSETYRRIVQCGGIVRRANETAELEACSDELLVRRVADGDTRAFELLYDRYARPVYSLACRMLGDPSEAEELLQETFLRFWQQASRFEARRGSFGSWLMSIAHNLAIDTLRARRRRPQRADFVDLTTLPWHEIDQAASAHEAAEASELRDRVRRAMAQLPEPQRLAIELAYYAGLTHSEIAAVLGEPIGTIKTRLRLGMQKLQQLLREQPAERAP</sequence>
<dbReference type="Pfam" id="PF08281">
    <property type="entry name" value="Sigma70_r4_2"/>
    <property type="match status" value="1"/>
</dbReference>
<evidence type="ECO:0000256" key="3">
    <source>
        <dbReference type="ARBA" id="ARBA00023082"/>
    </source>
</evidence>
<dbReference type="eggNOG" id="COG1595">
    <property type="taxonomic scope" value="Bacteria"/>
</dbReference>
<dbReference type="Gene3D" id="1.10.10.10">
    <property type="entry name" value="Winged helix-like DNA-binding domain superfamily/Winged helix DNA-binding domain"/>
    <property type="match status" value="1"/>
</dbReference>
<dbReference type="PANTHER" id="PTHR43133">
    <property type="entry name" value="RNA POLYMERASE ECF-TYPE SIGMA FACTO"/>
    <property type="match status" value="1"/>
</dbReference>
<organism evidence="7 8">
    <name type="scientific">Thermomicrobium roseum (strain ATCC 27502 / DSM 5159 / P-2)</name>
    <dbReference type="NCBI Taxonomy" id="309801"/>
    <lineage>
        <taxon>Bacteria</taxon>
        <taxon>Pseudomonadati</taxon>
        <taxon>Thermomicrobiota</taxon>
        <taxon>Thermomicrobia</taxon>
        <taxon>Thermomicrobiales</taxon>
        <taxon>Thermomicrobiaceae</taxon>
        <taxon>Thermomicrobium</taxon>
    </lineage>
</organism>
<evidence type="ECO:0000259" key="6">
    <source>
        <dbReference type="Pfam" id="PF08281"/>
    </source>
</evidence>
<evidence type="ECO:0000256" key="1">
    <source>
        <dbReference type="ARBA" id="ARBA00010641"/>
    </source>
</evidence>
<dbReference type="KEGG" id="tro:trd_A0611"/>
<geneLocation type="plasmid" evidence="8">
    <name>Tros</name>
</geneLocation>
<dbReference type="InterPro" id="IPR014284">
    <property type="entry name" value="RNA_pol_sigma-70_dom"/>
</dbReference>
<protein>
    <submittedName>
        <fullName evidence="7">RNA polymerase sigma-H factor (Sigma-30)</fullName>
    </submittedName>
</protein>
<dbReference type="Gene3D" id="1.10.1740.10">
    <property type="match status" value="1"/>
</dbReference>
<dbReference type="Pfam" id="PF04542">
    <property type="entry name" value="Sigma70_r2"/>
    <property type="match status" value="1"/>
</dbReference>
<dbReference type="NCBIfam" id="TIGR02937">
    <property type="entry name" value="sigma70-ECF"/>
    <property type="match status" value="1"/>
</dbReference>
<evidence type="ECO:0000313" key="7">
    <source>
        <dbReference type="EMBL" id="ACM07146.1"/>
    </source>
</evidence>
<dbReference type="CDD" id="cd06171">
    <property type="entry name" value="Sigma70_r4"/>
    <property type="match status" value="1"/>
</dbReference>
<dbReference type="Proteomes" id="UP000000447">
    <property type="component" value="Plasmid unnamed"/>
</dbReference>
<dbReference type="AlphaFoldDB" id="B9L497"/>
<evidence type="ECO:0000313" key="8">
    <source>
        <dbReference type="Proteomes" id="UP000000447"/>
    </source>
</evidence>
<accession>B9L497</accession>
<gene>
    <name evidence="7" type="ordered locus">trd_A0611</name>
</gene>
<dbReference type="EMBL" id="CP001276">
    <property type="protein sequence ID" value="ACM07146.1"/>
    <property type="molecule type" value="Genomic_DNA"/>
</dbReference>
<dbReference type="InterPro" id="IPR013324">
    <property type="entry name" value="RNA_pol_sigma_r3/r4-like"/>
</dbReference>